<sequence length="78" mass="9176">MCDTTRKTNTVAWRSSLPEARLRFWSKKRARRHEKTETPWLKLEMIHAVDVVVAVAYNTIKPSSEMQLHISQQINQII</sequence>
<reference evidence="1 2" key="1">
    <citation type="submission" date="2020-02" db="EMBL/GenBank/DDBJ databases">
        <authorList>
            <person name="Ma Q."/>
            <person name="Huang Y."/>
            <person name="Song X."/>
            <person name="Pei D."/>
        </authorList>
    </citation>
    <scope>NUCLEOTIDE SEQUENCE [LARGE SCALE GENOMIC DNA]</scope>
    <source>
        <strain evidence="1">Sxm20200214</strain>
        <tissue evidence="1">Leaf</tissue>
    </source>
</reference>
<dbReference type="Proteomes" id="UP000886595">
    <property type="component" value="Unassembled WGS sequence"/>
</dbReference>
<organism evidence="1 2">
    <name type="scientific">Brassica carinata</name>
    <name type="common">Ethiopian mustard</name>
    <name type="synonym">Abyssinian cabbage</name>
    <dbReference type="NCBI Taxonomy" id="52824"/>
    <lineage>
        <taxon>Eukaryota</taxon>
        <taxon>Viridiplantae</taxon>
        <taxon>Streptophyta</taxon>
        <taxon>Embryophyta</taxon>
        <taxon>Tracheophyta</taxon>
        <taxon>Spermatophyta</taxon>
        <taxon>Magnoliopsida</taxon>
        <taxon>eudicotyledons</taxon>
        <taxon>Gunneridae</taxon>
        <taxon>Pentapetalae</taxon>
        <taxon>rosids</taxon>
        <taxon>malvids</taxon>
        <taxon>Brassicales</taxon>
        <taxon>Brassicaceae</taxon>
        <taxon>Brassiceae</taxon>
        <taxon>Brassica</taxon>
    </lineage>
</organism>
<dbReference type="AlphaFoldDB" id="A0A8X7VN36"/>
<comment type="caution">
    <text evidence="1">The sequence shown here is derived from an EMBL/GenBank/DDBJ whole genome shotgun (WGS) entry which is preliminary data.</text>
</comment>
<gene>
    <name evidence="1" type="ORF">Bca52824_017314</name>
</gene>
<dbReference type="EMBL" id="JAAMPC010000004">
    <property type="protein sequence ID" value="KAG2314192.1"/>
    <property type="molecule type" value="Genomic_DNA"/>
</dbReference>
<keyword evidence="2" id="KW-1185">Reference proteome</keyword>
<proteinExistence type="predicted"/>
<name>A0A8X7VN36_BRACI</name>
<evidence type="ECO:0000313" key="2">
    <source>
        <dbReference type="Proteomes" id="UP000886595"/>
    </source>
</evidence>
<evidence type="ECO:0000313" key="1">
    <source>
        <dbReference type="EMBL" id="KAG2314192.1"/>
    </source>
</evidence>
<accession>A0A8X7VN36</accession>
<protein>
    <submittedName>
        <fullName evidence="1">Uncharacterized protein</fullName>
    </submittedName>
</protein>